<feature type="signal peptide" evidence="1">
    <location>
        <begin position="1"/>
        <end position="18"/>
    </location>
</feature>
<evidence type="ECO:0008006" key="4">
    <source>
        <dbReference type="Google" id="ProtNLM"/>
    </source>
</evidence>
<gene>
    <name evidence="2" type="ORF">GNH96_13130</name>
</gene>
<reference evidence="3" key="1">
    <citation type="submission" date="2019-12" db="EMBL/GenBank/DDBJ databases">
        <authorList>
            <person name="Awala S.I."/>
            <person name="Rhee S.K."/>
        </authorList>
    </citation>
    <scope>NUCLEOTIDE SEQUENCE [LARGE SCALE GENOMIC DNA]</scope>
    <source>
        <strain evidence="3">IM1</strain>
    </source>
</reference>
<keyword evidence="1" id="KW-0732">Signal</keyword>
<sequence>MKGTFLSVLLLALLTACAGKEQGDLREALVAKLQEDSDLKDYKLDPGEIADCVVHDLTDDLPGFPGDPRRKQYLTAYAKFYSVKGSGDFEQVAEEYKDLFGSVKAANQAALRMTDYIMTCMGQAIERSGPKER</sequence>
<accession>A0A858QAR5</accession>
<evidence type="ECO:0000256" key="1">
    <source>
        <dbReference type="SAM" id="SignalP"/>
    </source>
</evidence>
<dbReference type="EMBL" id="CP046565">
    <property type="protein sequence ID" value="QJD30815.1"/>
    <property type="molecule type" value="Genomic_DNA"/>
</dbReference>
<dbReference type="Proteomes" id="UP000503004">
    <property type="component" value="Chromosome"/>
</dbReference>
<name>A0A858QAR5_9GAMM</name>
<dbReference type="KEGG" id="metu:GNH96_13130"/>
<keyword evidence="3" id="KW-1185">Reference proteome</keyword>
<evidence type="ECO:0000313" key="3">
    <source>
        <dbReference type="Proteomes" id="UP000503004"/>
    </source>
</evidence>
<proteinExistence type="predicted"/>
<dbReference type="RefSeq" id="WP_169604090.1">
    <property type="nucleotide sequence ID" value="NZ_CP046565.1"/>
</dbReference>
<feature type="chain" id="PRO_5033055820" description="Lipoprotein" evidence="1">
    <location>
        <begin position="19"/>
        <end position="133"/>
    </location>
</feature>
<organism evidence="2 3">
    <name type="scientific">Methylococcus geothermalis</name>
    <dbReference type="NCBI Taxonomy" id="2681310"/>
    <lineage>
        <taxon>Bacteria</taxon>
        <taxon>Pseudomonadati</taxon>
        <taxon>Pseudomonadota</taxon>
        <taxon>Gammaproteobacteria</taxon>
        <taxon>Methylococcales</taxon>
        <taxon>Methylococcaceae</taxon>
        <taxon>Methylococcus</taxon>
    </lineage>
</organism>
<protein>
    <recommendedName>
        <fullName evidence="4">Lipoprotein</fullName>
    </recommendedName>
</protein>
<evidence type="ECO:0000313" key="2">
    <source>
        <dbReference type="EMBL" id="QJD30815.1"/>
    </source>
</evidence>
<dbReference type="PROSITE" id="PS51257">
    <property type="entry name" value="PROKAR_LIPOPROTEIN"/>
    <property type="match status" value="1"/>
</dbReference>
<dbReference type="AlphaFoldDB" id="A0A858QAR5"/>